<evidence type="ECO:0000256" key="4">
    <source>
        <dbReference type="PROSITE-ProRule" id="PRU00091"/>
    </source>
</evidence>
<dbReference type="GO" id="GO:0031267">
    <property type="term" value="F:small GTPase binding"/>
    <property type="evidence" value="ECO:0007669"/>
    <property type="project" value="InterPro"/>
</dbReference>
<sequence length="634" mass="69992">MMDYTGDTGNKGTRWVCPNDRHLALRAKLRTGWSVKTGSLDSRSADYSYSNSYPGSSQSSASSFVLSDEERQTIIEVIRRAEALDLSEQERVGKLVERLENMKRNVTSVTTIRSNGRSCGSRCSGGRCICSCALCGERFAVLGAGPSLCKDCRKYICQKCGIEATPSSAPPFTPTFSTARGNIIPQGIQRTNVQKVFLCRICSETREMWKKSGAWFFKGLPKYVLPEKKVERGRPRAGSRASGWAVAGGIRPLETLEQDSSSDEDATRRLAVTRSLSASAGEAGSNEMATIAQLHEDKYQEHSSISSSRTSPSYHRQSSAPGFEMDYYNSNSGYGESFQSQIPSSASTAGLGFQGSRNVNNFPGQQTSVDDLRKSSVEQLNGSQVHLLRYEGLNGLELSHTGEEFRSRSESVFGLGSGESRRKQRLHEQQYQSLRAVQNGSTQSNQPNGIRTRLRDSGSLTAIRPSGSVPPVQSGTSTRITTYGYSRTCRPILQAEYITHITDHDHQAIAYENSTQDSRPRVQRDPKLLRNHRDRYEERQCPTRPDSSRRSSGTRFLRRSEISSSRTPTLSNEAIQRLPGESLHGGPGGESMGRGYQSTRPNPGILKLQYATSCAPGYDTFCRESITHGQQRVL</sequence>
<organism evidence="8 9">
    <name type="scientific">Cephus cinctus</name>
    <name type="common">Wheat stem sawfly</name>
    <dbReference type="NCBI Taxonomy" id="211228"/>
    <lineage>
        <taxon>Eukaryota</taxon>
        <taxon>Metazoa</taxon>
        <taxon>Ecdysozoa</taxon>
        <taxon>Arthropoda</taxon>
        <taxon>Hexapoda</taxon>
        <taxon>Insecta</taxon>
        <taxon>Pterygota</taxon>
        <taxon>Neoptera</taxon>
        <taxon>Endopterygota</taxon>
        <taxon>Hymenoptera</taxon>
        <taxon>Cephoidea</taxon>
        <taxon>Cephidae</taxon>
        <taxon>Cephus</taxon>
    </lineage>
</organism>
<dbReference type="Pfam" id="PF02318">
    <property type="entry name" value="FYVE_2"/>
    <property type="match status" value="1"/>
</dbReference>
<reference evidence="9" key="1">
    <citation type="submission" date="2025-08" db="UniProtKB">
        <authorList>
            <consortium name="RefSeq"/>
        </authorList>
    </citation>
    <scope>IDENTIFICATION</scope>
</reference>
<evidence type="ECO:0000256" key="1">
    <source>
        <dbReference type="ARBA" id="ARBA00022723"/>
    </source>
</evidence>
<feature type="region of interest" description="Disordered" evidence="5">
    <location>
        <begin position="297"/>
        <end position="322"/>
    </location>
</feature>
<keyword evidence="1" id="KW-0479">Metal-binding</keyword>
<proteinExistence type="predicted"/>
<feature type="compositionally biased region" description="Gly residues" evidence="5">
    <location>
        <begin position="583"/>
        <end position="592"/>
    </location>
</feature>
<dbReference type="InterPro" id="IPR011011">
    <property type="entry name" value="Znf_FYVE_PHD"/>
</dbReference>
<dbReference type="GO" id="GO:0006886">
    <property type="term" value="P:intracellular protein transport"/>
    <property type="evidence" value="ECO:0007669"/>
    <property type="project" value="InterPro"/>
</dbReference>
<dbReference type="RefSeq" id="XP_015592848.1">
    <property type="nucleotide sequence ID" value="XM_015737362.2"/>
</dbReference>
<keyword evidence="2 4" id="KW-0863">Zinc-finger</keyword>
<evidence type="ECO:0000256" key="3">
    <source>
        <dbReference type="ARBA" id="ARBA00022833"/>
    </source>
</evidence>
<protein>
    <submittedName>
        <fullName evidence="9">Uncharacterized protein LOC107266663 isoform X2</fullName>
    </submittedName>
</protein>
<dbReference type="InterPro" id="IPR017455">
    <property type="entry name" value="Znf_FYVE-rel"/>
</dbReference>
<dbReference type="GO" id="GO:0006887">
    <property type="term" value="P:exocytosis"/>
    <property type="evidence" value="ECO:0007669"/>
    <property type="project" value="TreeGrafter"/>
</dbReference>
<feature type="compositionally biased region" description="Polar residues" evidence="5">
    <location>
        <begin position="434"/>
        <end position="449"/>
    </location>
</feature>
<feature type="region of interest" description="Disordered" evidence="5">
    <location>
        <begin position="511"/>
        <end position="603"/>
    </location>
</feature>
<feature type="region of interest" description="Disordered" evidence="5">
    <location>
        <begin position="434"/>
        <end position="453"/>
    </location>
</feature>
<feature type="compositionally biased region" description="Low complexity" evidence="5">
    <location>
        <begin position="303"/>
        <end position="319"/>
    </location>
</feature>
<dbReference type="SUPFAM" id="SSF57903">
    <property type="entry name" value="FYVE/PHD zinc finger"/>
    <property type="match status" value="1"/>
</dbReference>
<feature type="region of interest" description="Disordered" evidence="5">
    <location>
        <begin position="403"/>
        <end position="428"/>
    </location>
</feature>
<dbReference type="GeneID" id="107266663"/>
<dbReference type="GO" id="GO:0061669">
    <property type="term" value="P:spontaneous neurotransmitter secretion"/>
    <property type="evidence" value="ECO:0007669"/>
    <property type="project" value="TreeGrafter"/>
</dbReference>
<evidence type="ECO:0000313" key="8">
    <source>
        <dbReference type="Proteomes" id="UP000694920"/>
    </source>
</evidence>
<evidence type="ECO:0000259" key="6">
    <source>
        <dbReference type="PROSITE" id="PS50178"/>
    </source>
</evidence>
<evidence type="ECO:0000256" key="5">
    <source>
        <dbReference type="SAM" id="MobiDB-lite"/>
    </source>
</evidence>
<keyword evidence="8" id="KW-1185">Reference proteome</keyword>
<dbReference type="InterPro" id="IPR041282">
    <property type="entry name" value="FYVE_2"/>
</dbReference>
<dbReference type="InterPro" id="IPR043566">
    <property type="entry name" value="Rabphilin/DOC2/Noc2"/>
</dbReference>
<evidence type="ECO:0000313" key="9">
    <source>
        <dbReference type="RefSeq" id="XP_015592848.1"/>
    </source>
</evidence>
<dbReference type="PROSITE" id="PS50916">
    <property type="entry name" value="RABBD"/>
    <property type="match status" value="1"/>
</dbReference>
<dbReference type="PANTHER" id="PTHR45729:SF6">
    <property type="entry name" value="RABPHILIN, ISOFORM A"/>
    <property type="match status" value="1"/>
</dbReference>
<feature type="domain" description="RabBD" evidence="7">
    <location>
        <begin position="60"/>
        <end position="219"/>
    </location>
</feature>
<gene>
    <name evidence="9" type="primary">LOC107266663</name>
</gene>
<name>A0AAJ7BS37_CEPCN</name>
<dbReference type="Proteomes" id="UP000694920">
    <property type="component" value="Unplaced"/>
</dbReference>
<evidence type="ECO:0000259" key="7">
    <source>
        <dbReference type="PROSITE" id="PS50916"/>
    </source>
</evidence>
<feature type="compositionally biased region" description="Polar residues" evidence="5">
    <location>
        <begin position="562"/>
        <end position="574"/>
    </location>
</feature>
<dbReference type="GO" id="GO:0008270">
    <property type="term" value="F:zinc ion binding"/>
    <property type="evidence" value="ECO:0007669"/>
    <property type="project" value="UniProtKB-KW"/>
</dbReference>
<dbReference type="PANTHER" id="PTHR45729">
    <property type="entry name" value="RABPHILIN, ISOFORM A"/>
    <property type="match status" value="1"/>
</dbReference>
<dbReference type="PROSITE" id="PS50178">
    <property type="entry name" value="ZF_FYVE"/>
    <property type="match status" value="1"/>
</dbReference>
<keyword evidence="3" id="KW-0862">Zinc</keyword>
<dbReference type="GO" id="GO:0098793">
    <property type="term" value="C:presynapse"/>
    <property type="evidence" value="ECO:0007669"/>
    <property type="project" value="GOC"/>
</dbReference>
<dbReference type="InterPro" id="IPR013083">
    <property type="entry name" value="Znf_RING/FYVE/PHD"/>
</dbReference>
<feature type="compositionally biased region" description="Basic and acidic residues" evidence="5">
    <location>
        <begin position="518"/>
        <end position="528"/>
    </location>
</feature>
<feature type="domain" description="FYVE-type" evidence="6">
    <location>
        <begin position="132"/>
        <end position="207"/>
    </location>
</feature>
<feature type="compositionally biased region" description="Basic and acidic residues" evidence="5">
    <location>
        <begin position="534"/>
        <end position="549"/>
    </location>
</feature>
<accession>A0AAJ7BS37</accession>
<dbReference type="Gene3D" id="3.30.40.10">
    <property type="entry name" value="Zinc/RING finger domain, C3HC4 (zinc finger)"/>
    <property type="match status" value="1"/>
</dbReference>
<dbReference type="AlphaFoldDB" id="A0AAJ7BS37"/>
<evidence type="ECO:0000256" key="2">
    <source>
        <dbReference type="ARBA" id="ARBA00022771"/>
    </source>
</evidence>
<dbReference type="GO" id="GO:0017158">
    <property type="term" value="P:regulation of calcium ion-dependent exocytosis"/>
    <property type="evidence" value="ECO:0007669"/>
    <property type="project" value="TreeGrafter"/>
</dbReference>
<dbReference type="InterPro" id="IPR010911">
    <property type="entry name" value="Rab_BD"/>
</dbReference>